<dbReference type="Pfam" id="PF00126">
    <property type="entry name" value="HTH_1"/>
    <property type="match status" value="1"/>
</dbReference>
<gene>
    <name evidence="7" type="ORF">ACFOSS_07220</name>
</gene>
<dbReference type="RefSeq" id="WP_377151518.1">
    <property type="nucleotide sequence ID" value="NZ_JBHSAF010000006.1"/>
</dbReference>
<dbReference type="InterPro" id="IPR036388">
    <property type="entry name" value="WH-like_DNA-bd_sf"/>
</dbReference>
<feature type="domain" description="HTH lysR-type" evidence="6">
    <location>
        <begin position="4"/>
        <end position="61"/>
    </location>
</feature>
<keyword evidence="2" id="KW-0805">Transcription regulation</keyword>
<dbReference type="Proteomes" id="UP001595692">
    <property type="component" value="Unassembled WGS sequence"/>
</dbReference>
<dbReference type="PROSITE" id="PS50931">
    <property type="entry name" value="HTH_LYSR"/>
    <property type="match status" value="1"/>
</dbReference>
<feature type="region of interest" description="Disordered" evidence="5">
    <location>
        <begin position="297"/>
        <end position="319"/>
    </location>
</feature>
<reference evidence="8" key="1">
    <citation type="journal article" date="2019" name="Int. J. Syst. Evol. Microbiol.">
        <title>The Global Catalogue of Microorganisms (GCM) 10K type strain sequencing project: providing services to taxonomists for standard genome sequencing and annotation.</title>
        <authorList>
            <consortium name="The Broad Institute Genomics Platform"/>
            <consortium name="The Broad Institute Genome Sequencing Center for Infectious Disease"/>
            <person name="Wu L."/>
            <person name="Ma J."/>
        </authorList>
    </citation>
    <scope>NUCLEOTIDE SEQUENCE [LARGE SCALE GENOMIC DNA]</scope>
    <source>
        <strain evidence="8">CCUG 54939</strain>
    </source>
</reference>
<dbReference type="SUPFAM" id="SSF53850">
    <property type="entry name" value="Periplasmic binding protein-like II"/>
    <property type="match status" value="1"/>
</dbReference>
<dbReference type="EMBL" id="JBHSAF010000006">
    <property type="protein sequence ID" value="MFC3913251.1"/>
    <property type="molecule type" value="Genomic_DNA"/>
</dbReference>
<sequence length="319" mass="36202">MSHNRLTLLHTFEVAARLLSFTLAAAELHLTQGAVSQRIRQLENQLGFRLFLRLTRRLALTAEGERLLITLTRSLRHIDNEIEDIRDGDLRGTLTLGIAPTLGLQWLLPRLPRFQQRWPSLNLMLRVRAGTVDFNEERVDLAIYYGAPPTPDLHREHLMDEQLLPLCSPEYAARLQLADHPERLADACFIHASESSDVQHLFSEWRQWCEQTGHALPVEGRYYGFNHYLMALQAACNGMGVIMGRQRLAEAMIARGELVCPYGPAIPAGRDYSLIYPREQQQRPRLSAFTTWLKSAVQETTNDSPDTIKTGGPDDSQAQ</sequence>
<feature type="compositionally biased region" description="Polar residues" evidence="5">
    <location>
        <begin position="297"/>
        <end position="307"/>
    </location>
</feature>
<dbReference type="PANTHER" id="PTHR30537">
    <property type="entry name" value="HTH-TYPE TRANSCRIPTIONAL REGULATOR"/>
    <property type="match status" value="1"/>
</dbReference>
<name>A0ABV8CN45_9GAMM</name>
<organism evidence="7 8">
    <name type="scientific">Pseudaeromonas sharmana</name>
    <dbReference type="NCBI Taxonomy" id="328412"/>
    <lineage>
        <taxon>Bacteria</taxon>
        <taxon>Pseudomonadati</taxon>
        <taxon>Pseudomonadota</taxon>
        <taxon>Gammaproteobacteria</taxon>
        <taxon>Aeromonadales</taxon>
        <taxon>Aeromonadaceae</taxon>
        <taxon>Pseudaeromonas</taxon>
    </lineage>
</organism>
<evidence type="ECO:0000259" key="6">
    <source>
        <dbReference type="PROSITE" id="PS50931"/>
    </source>
</evidence>
<evidence type="ECO:0000256" key="2">
    <source>
        <dbReference type="ARBA" id="ARBA00023015"/>
    </source>
</evidence>
<evidence type="ECO:0000256" key="4">
    <source>
        <dbReference type="ARBA" id="ARBA00023163"/>
    </source>
</evidence>
<dbReference type="PANTHER" id="PTHR30537:SF32">
    <property type="entry name" value="HTH-TYPE TRANSCRIPTIONAL REGULATOR DSDC"/>
    <property type="match status" value="1"/>
</dbReference>
<evidence type="ECO:0000313" key="7">
    <source>
        <dbReference type="EMBL" id="MFC3913251.1"/>
    </source>
</evidence>
<evidence type="ECO:0000256" key="1">
    <source>
        <dbReference type="ARBA" id="ARBA00009437"/>
    </source>
</evidence>
<comment type="similarity">
    <text evidence="1">Belongs to the LysR transcriptional regulatory family.</text>
</comment>
<dbReference type="Gene3D" id="3.40.190.10">
    <property type="entry name" value="Periplasmic binding protein-like II"/>
    <property type="match status" value="2"/>
</dbReference>
<dbReference type="CDD" id="cd08432">
    <property type="entry name" value="PBP2_GcdR_TrpI_HvrB_AmpR_like"/>
    <property type="match status" value="1"/>
</dbReference>
<comment type="caution">
    <text evidence="7">The sequence shown here is derived from an EMBL/GenBank/DDBJ whole genome shotgun (WGS) entry which is preliminary data.</text>
</comment>
<dbReference type="InterPro" id="IPR000847">
    <property type="entry name" value="LysR_HTH_N"/>
</dbReference>
<protein>
    <submittedName>
        <fullName evidence="7">LysR substrate-binding domain-containing protein</fullName>
    </submittedName>
</protein>
<dbReference type="InterPro" id="IPR058163">
    <property type="entry name" value="LysR-type_TF_proteobact-type"/>
</dbReference>
<dbReference type="InterPro" id="IPR005119">
    <property type="entry name" value="LysR_subst-bd"/>
</dbReference>
<evidence type="ECO:0000256" key="3">
    <source>
        <dbReference type="ARBA" id="ARBA00023125"/>
    </source>
</evidence>
<dbReference type="Gene3D" id="1.10.10.10">
    <property type="entry name" value="Winged helix-like DNA-binding domain superfamily/Winged helix DNA-binding domain"/>
    <property type="match status" value="1"/>
</dbReference>
<proteinExistence type="inferred from homology"/>
<keyword evidence="4" id="KW-0804">Transcription</keyword>
<evidence type="ECO:0000313" key="8">
    <source>
        <dbReference type="Proteomes" id="UP001595692"/>
    </source>
</evidence>
<keyword evidence="3" id="KW-0238">DNA-binding</keyword>
<dbReference type="InterPro" id="IPR036390">
    <property type="entry name" value="WH_DNA-bd_sf"/>
</dbReference>
<dbReference type="Pfam" id="PF03466">
    <property type="entry name" value="LysR_substrate"/>
    <property type="match status" value="1"/>
</dbReference>
<accession>A0ABV8CN45</accession>
<keyword evidence="8" id="KW-1185">Reference proteome</keyword>
<dbReference type="SUPFAM" id="SSF46785">
    <property type="entry name" value="Winged helix' DNA-binding domain"/>
    <property type="match status" value="1"/>
</dbReference>
<dbReference type="PRINTS" id="PR00039">
    <property type="entry name" value="HTHLYSR"/>
</dbReference>
<evidence type="ECO:0000256" key="5">
    <source>
        <dbReference type="SAM" id="MobiDB-lite"/>
    </source>
</evidence>